<dbReference type="Pfam" id="PF09804">
    <property type="entry name" value="DENND11"/>
    <property type="match status" value="1"/>
</dbReference>
<evidence type="ECO:0000313" key="3">
    <source>
        <dbReference type="Proteomes" id="UP000054886"/>
    </source>
</evidence>
<dbReference type="PANTHER" id="PTHR28153:SF1">
    <property type="entry name" value="DUF4484 DOMAIN-CONTAINING PROTEIN"/>
    <property type="match status" value="1"/>
</dbReference>
<evidence type="ECO:0000313" key="1">
    <source>
        <dbReference type="EMBL" id="KTB11780.1"/>
    </source>
</evidence>
<name>A0A0W0D9J3_CANGB</name>
<dbReference type="InterPro" id="IPR018626">
    <property type="entry name" value="LCHN/Anr2"/>
</dbReference>
<dbReference type="EMBL" id="LLZZ01000028">
    <property type="protein sequence ID" value="KTB11780.1"/>
    <property type="molecule type" value="Genomic_DNA"/>
</dbReference>
<dbReference type="AlphaFoldDB" id="A0A0W0D9J3"/>
<dbReference type="PANTHER" id="PTHR28153">
    <property type="entry name" value="PROTEIN, PUTATIVE-RELATED"/>
    <property type="match status" value="1"/>
</dbReference>
<dbReference type="VEuPathDB" id="FungiDB:B1J91_L01705g"/>
<dbReference type="GO" id="GO:0005811">
    <property type="term" value="C:lipid droplet"/>
    <property type="evidence" value="ECO:0007669"/>
    <property type="project" value="EnsemblFungi"/>
</dbReference>
<dbReference type="VEuPathDB" id="FungiDB:GVI51_L01463"/>
<reference evidence="1 3" key="1">
    <citation type="submission" date="2015-10" db="EMBL/GenBank/DDBJ databases">
        <title>Draft genomes sequences of Candida glabrata isolates 1A, 1B, 2A, 2B, 3A and 3B.</title>
        <authorList>
            <person name="Haavelsrud O.E."/>
            <person name="Gaustad P."/>
        </authorList>
    </citation>
    <scope>NUCLEOTIDE SEQUENCE [LARGE SCALE GENOMIC DNA]</scope>
    <source>
        <strain evidence="1">910700640</strain>
    </source>
</reference>
<dbReference type="VEuPathDB" id="FungiDB:CAGL0L01705g"/>
<gene>
    <name evidence="1" type="ORF">AO440_003847</name>
    <name evidence="2" type="ORF">AO440_005765</name>
</gene>
<accession>A0A0W0D9J3</accession>
<dbReference type="VEuPathDB" id="FungiDB:GWK60_L05555"/>
<dbReference type="InterPro" id="IPR053056">
    <property type="entry name" value="Lipid_Metab_Assoc_Protein"/>
</dbReference>
<comment type="caution">
    <text evidence="1">The sequence shown here is derived from an EMBL/GenBank/DDBJ whole genome shotgun (WGS) entry which is preliminary data.</text>
</comment>
<organism evidence="1 3">
    <name type="scientific">Candida glabrata</name>
    <name type="common">Yeast</name>
    <name type="synonym">Torulopsis glabrata</name>
    <dbReference type="NCBI Taxonomy" id="5478"/>
    <lineage>
        <taxon>Eukaryota</taxon>
        <taxon>Fungi</taxon>
        <taxon>Dikarya</taxon>
        <taxon>Ascomycota</taxon>
        <taxon>Saccharomycotina</taxon>
        <taxon>Saccharomycetes</taxon>
        <taxon>Saccharomycetales</taxon>
        <taxon>Saccharomycetaceae</taxon>
        <taxon>Nakaseomyces</taxon>
    </lineage>
</organism>
<sequence>MASHMLTNVFLCQFDMSRGNTLVWSARDNDPLLKGIEFKALPSGIHEVSDDVIRFCIEYEQTQYYGICCYLQNAFEVLDNEGQVDRSKVKMYSLGVIVDPSQISDDLRGFNYEVTNQYIPELQSLLKDWSTNQGSNSNSYEQLSTYYHKKISGSLNYEVDYQTSMLNHLPYWLNKLGPLIFPLFKSCLLRERILVISAPGNSFEYTNSLLYCLAAISRNSKLNMGNTGSKGSYIPTLFTVGTYDIEDLEKHVQEGFLAVTSDEILLYKEELFDKALILPSDSLIHEGLELQDNKGHPVKATIHESRIFNKLLGTYCDQDITKRDLDRFSRNTETMSWLQYILDSMLFLATAGHITARYNETREIIQKSLSREEGEPDEHYDARGIVQFFNCRSDELLDYIQRTIEDSNNILPATITIDLDMDYFSKQDYEFLRMFAKKWLDKDIMFKTNILGIY</sequence>
<evidence type="ECO:0000313" key="2">
    <source>
        <dbReference type="EMBL" id="KTB13313.1"/>
    </source>
</evidence>
<protein>
    <submittedName>
        <fullName evidence="1">Uncharacterized protein ANR2</fullName>
    </submittedName>
</protein>
<dbReference type="Proteomes" id="UP000054886">
    <property type="component" value="Unassembled WGS sequence"/>
</dbReference>
<dbReference type="EMBL" id="LLZZ01000012">
    <property type="protein sequence ID" value="KTB13313.1"/>
    <property type="molecule type" value="Genomic_DNA"/>
</dbReference>
<proteinExistence type="predicted"/>